<dbReference type="EMBL" id="LT598486">
    <property type="protein sequence ID" value="SCW03345.1"/>
    <property type="molecule type" value="Genomic_DNA"/>
</dbReference>
<feature type="transmembrane region" description="Helical" evidence="1">
    <location>
        <begin position="55"/>
        <end position="76"/>
    </location>
</feature>
<accession>A0A1G4MHV1</accession>
<dbReference type="InterPro" id="IPR022127">
    <property type="entry name" value="STIMATE/YPL162C"/>
</dbReference>
<evidence type="ECO:0000313" key="2">
    <source>
        <dbReference type="EMBL" id="SCW03345.1"/>
    </source>
</evidence>
<dbReference type="OMA" id="LNCFQYF"/>
<gene>
    <name evidence="2" type="ORF">LAFE_0G08372G</name>
</gene>
<keyword evidence="1" id="KW-1133">Transmembrane helix</keyword>
<dbReference type="AlphaFoldDB" id="A0A1G4MHV1"/>
<protein>
    <submittedName>
        <fullName evidence="2">LAFE_0G08372g1_1</fullName>
    </submittedName>
</protein>
<dbReference type="Pfam" id="PF12400">
    <property type="entry name" value="STIMATE"/>
    <property type="match status" value="1"/>
</dbReference>
<feature type="transmembrane region" description="Helical" evidence="1">
    <location>
        <begin position="96"/>
        <end position="116"/>
    </location>
</feature>
<feature type="transmembrane region" description="Helical" evidence="1">
    <location>
        <begin position="172"/>
        <end position="193"/>
    </location>
</feature>
<keyword evidence="1" id="KW-0812">Transmembrane</keyword>
<evidence type="ECO:0000313" key="3">
    <source>
        <dbReference type="Proteomes" id="UP000190831"/>
    </source>
</evidence>
<dbReference type="Proteomes" id="UP000190831">
    <property type="component" value="Chromosome G"/>
</dbReference>
<dbReference type="GO" id="GO:0016020">
    <property type="term" value="C:membrane"/>
    <property type="evidence" value="ECO:0007669"/>
    <property type="project" value="TreeGrafter"/>
</dbReference>
<feature type="transmembrane region" description="Helical" evidence="1">
    <location>
        <begin position="213"/>
        <end position="235"/>
    </location>
</feature>
<dbReference type="STRING" id="4955.A0A1G4MHV1"/>
<proteinExistence type="predicted"/>
<keyword evidence="3" id="KW-1185">Reference proteome</keyword>
<dbReference type="OrthoDB" id="431202at2759"/>
<reference evidence="2 3" key="1">
    <citation type="submission" date="2016-03" db="EMBL/GenBank/DDBJ databases">
        <authorList>
            <person name="Devillers H."/>
        </authorList>
    </citation>
    <scope>NUCLEOTIDE SEQUENCE [LARGE SCALE GENOMIC DNA]</scope>
    <source>
        <strain evidence="2">CBS 6772</strain>
    </source>
</reference>
<organism evidence="2 3">
    <name type="scientific">Lachancea fermentati</name>
    <name type="common">Zygosaccharomyces fermentati</name>
    <dbReference type="NCBI Taxonomy" id="4955"/>
    <lineage>
        <taxon>Eukaryota</taxon>
        <taxon>Fungi</taxon>
        <taxon>Dikarya</taxon>
        <taxon>Ascomycota</taxon>
        <taxon>Saccharomycotina</taxon>
        <taxon>Saccharomycetes</taxon>
        <taxon>Saccharomycetales</taxon>
        <taxon>Saccharomycetaceae</taxon>
        <taxon>Lachancea</taxon>
    </lineage>
</organism>
<dbReference type="PANTHER" id="PTHR31735:SF1">
    <property type="entry name" value="VACUOLAR MEMBRANE PROTEIN YPL162C"/>
    <property type="match status" value="1"/>
</dbReference>
<keyword evidence="1" id="KW-0472">Membrane</keyword>
<dbReference type="PANTHER" id="PTHR31735">
    <property type="entry name" value="VACUOLAR MEMBRANE PROTEIN YPL162C"/>
    <property type="match status" value="1"/>
</dbReference>
<sequence>MFKDDDDDTCQLLGPVSLLIQCIMGLAAIGALLVKRNYEHPQRTWNVWFYDIGKQVLGSLGIHFMNLFISILQDHHPRILGLDPESGNSGDDQCDWYFLNLLMDTTVGIPILWVFLNGLEKILKALHLKNIESGNYFAEPDEDDIGESCATSTQRFSHTNRTPLASAFAKQLLVFMTGLAMMKFTIFLILVYFEAFANWFADLVLGWSDPWPNFQVFLVMFVFPVLLNCFQYFCVDNIIKLHPDHLTSTNAENFEHGSLIEERMQRSDCTKNTYNSI</sequence>
<name>A0A1G4MHV1_LACFM</name>
<feature type="transmembrane region" description="Helical" evidence="1">
    <location>
        <begin position="12"/>
        <end position="34"/>
    </location>
</feature>
<evidence type="ECO:0000256" key="1">
    <source>
        <dbReference type="SAM" id="Phobius"/>
    </source>
</evidence>